<comment type="caution">
    <text evidence="1">The sequence shown here is derived from an EMBL/GenBank/DDBJ whole genome shotgun (WGS) entry which is preliminary data.</text>
</comment>
<protein>
    <submittedName>
        <fullName evidence="1">Uncharacterized protein</fullName>
    </submittedName>
</protein>
<evidence type="ECO:0000313" key="1">
    <source>
        <dbReference type="EMBL" id="CAA2971350.1"/>
    </source>
</evidence>
<name>A0A8S0QXQ7_OLEEU</name>
<gene>
    <name evidence="1" type="ORF">OLEA9_A080480</name>
</gene>
<sequence>MDMKRRQRTNREFKHRATKVISDAQKLKDEAAAALEASKLKQSKVNALEKRIENSDNLQKIASTALEVANKDKVKSKAKVEELTTEAADLKQWLERTGVVAIDEHIAHFHEIAKYDDLRMYWRGVAYKEVFKRLAELYS</sequence>
<keyword evidence="2" id="KW-1185">Reference proteome</keyword>
<reference evidence="1 2" key="1">
    <citation type="submission" date="2019-12" db="EMBL/GenBank/DDBJ databases">
        <authorList>
            <person name="Alioto T."/>
            <person name="Alioto T."/>
            <person name="Gomez Garrido J."/>
        </authorList>
    </citation>
    <scope>NUCLEOTIDE SEQUENCE [LARGE SCALE GENOMIC DNA]</scope>
</reference>
<dbReference type="Proteomes" id="UP000594638">
    <property type="component" value="Unassembled WGS sequence"/>
</dbReference>
<dbReference type="EMBL" id="CACTIH010002008">
    <property type="protein sequence ID" value="CAA2971350.1"/>
    <property type="molecule type" value="Genomic_DNA"/>
</dbReference>
<accession>A0A8S0QXQ7</accession>
<organism evidence="1 2">
    <name type="scientific">Olea europaea subsp. europaea</name>
    <dbReference type="NCBI Taxonomy" id="158383"/>
    <lineage>
        <taxon>Eukaryota</taxon>
        <taxon>Viridiplantae</taxon>
        <taxon>Streptophyta</taxon>
        <taxon>Embryophyta</taxon>
        <taxon>Tracheophyta</taxon>
        <taxon>Spermatophyta</taxon>
        <taxon>Magnoliopsida</taxon>
        <taxon>eudicotyledons</taxon>
        <taxon>Gunneridae</taxon>
        <taxon>Pentapetalae</taxon>
        <taxon>asterids</taxon>
        <taxon>lamiids</taxon>
        <taxon>Lamiales</taxon>
        <taxon>Oleaceae</taxon>
        <taxon>Oleeae</taxon>
        <taxon>Olea</taxon>
    </lineage>
</organism>
<proteinExistence type="predicted"/>
<dbReference type="Gramene" id="OE9A080480T1">
    <property type="protein sequence ID" value="OE9A080480C1"/>
    <property type="gene ID" value="OE9A080480"/>
</dbReference>
<evidence type="ECO:0000313" key="2">
    <source>
        <dbReference type="Proteomes" id="UP000594638"/>
    </source>
</evidence>
<dbReference type="AlphaFoldDB" id="A0A8S0QXQ7"/>